<comment type="similarity">
    <text evidence="2">Belongs to the DP1 family.</text>
</comment>
<name>A0A1V9X4X0_9ACAR</name>
<dbReference type="InParanoid" id="A0A1V9X4X0"/>
<comment type="subcellular location">
    <subcellularLocation>
        <location evidence="1">Membrane</location>
        <topology evidence="1">Multi-pass membrane protein</topology>
    </subcellularLocation>
</comment>
<feature type="region of interest" description="Disordered" evidence="6">
    <location>
        <begin position="448"/>
        <end position="519"/>
    </location>
</feature>
<proteinExistence type="inferred from homology"/>
<evidence type="ECO:0000313" key="8">
    <source>
        <dbReference type="EMBL" id="OQR68312.1"/>
    </source>
</evidence>
<feature type="region of interest" description="Disordered" evidence="6">
    <location>
        <begin position="340"/>
        <end position="430"/>
    </location>
</feature>
<dbReference type="STRING" id="418985.A0A1V9X4X0"/>
<keyword evidence="3 7" id="KW-0812">Transmembrane</keyword>
<feature type="compositionally biased region" description="Basic residues" evidence="6">
    <location>
        <begin position="496"/>
        <end position="513"/>
    </location>
</feature>
<feature type="compositionally biased region" description="Basic residues" evidence="6">
    <location>
        <begin position="12"/>
        <end position="23"/>
    </location>
</feature>
<evidence type="ECO:0000256" key="6">
    <source>
        <dbReference type="SAM" id="MobiDB-lite"/>
    </source>
</evidence>
<evidence type="ECO:0000256" key="4">
    <source>
        <dbReference type="ARBA" id="ARBA00022989"/>
    </source>
</evidence>
<dbReference type="EMBL" id="MNPL01025319">
    <property type="protein sequence ID" value="OQR68312.1"/>
    <property type="molecule type" value="Genomic_DNA"/>
</dbReference>
<evidence type="ECO:0000256" key="1">
    <source>
        <dbReference type="ARBA" id="ARBA00004141"/>
    </source>
</evidence>
<gene>
    <name evidence="8" type="ORF">BIW11_12990</name>
</gene>
<evidence type="ECO:0008006" key="10">
    <source>
        <dbReference type="Google" id="ProtNLM"/>
    </source>
</evidence>
<evidence type="ECO:0000256" key="5">
    <source>
        <dbReference type="ARBA" id="ARBA00023136"/>
    </source>
</evidence>
<dbReference type="PANTHER" id="PTHR12300:SF161">
    <property type="entry name" value="RECEPTOR EXPRESSION-ENHANCING PROTEIN"/>
    <property type="match status" value="1"/>
</dbReference>
<dbReference type="GO" id="GO:0016020">
    <property type="term" value="C:membrane"/>
    <property type="evidence" value="ECO:0007669"/>
    <property type="project" value="UniProtKB-SubCell"/>
</dbReference>
<evidence type="ECO:0000313" key="9">
    <source>
        <dbReference type="Proteomes" id="UP000192247"/>
    </source>
</evidence>
<reference evidence="8 9" key="1">
    <citation type="journal article" date="2017" name="Gigascience">
        <title>Draft genome of the honey bee ectoparasitic mite, Tropilaelaps mercedesae, is shaped by the parasitic life history.</title>
        <authorList>
            <person name="Dong X."/>
            <person name="Armstrong S.D."/>
            <person name="Xia D."/>
            <person name="Makepeace B.L."/>
            <person name="Darby A.C."/>
            <person name="Kadowaki T."/>
        </authorList>
    </citation>
    <scope>NUCLEOTIDE SEQUENCE [LARGE SCALE GENOMIC DNA]</scope>
    <source>
        <strain evidence="8">Wuxi-XJTLU</strain>
    </source>
</reference>
<evidence type="ECO:0000256" key="3">
    <source>
        <dbReference type="ARBA" id="ARBA00022692"/>
    </source>
</evidence>
<dbReference type="Proteomes" id="UP000192247">
    <property type="component" value="Unassembled WGS sequence"/>
</dbReference>
<keyword evidence="5 7" id="KW-0472">Membrane</keyword>
<accession>A0A1V9X4X0</accession>
<comment type="caution">
    <text evidence="8">The sequence shown here is derived from an EMBL/GenBank/DDBJ whole genome shotgun (WGS) entry which is preliminary data.</text>
</comment>
<keyword evidence="9" id="KW-1185">Reference proteome</keyword>
<sequence length="519" mass="57677">MSQKAGSQLAKHSQRDKRLKHSVIQRNAQIKNSTEASTEDGAHLFESDKSSEKKDGSIMTESSLLRQNKMRKSLVANWQMMYESFIYLPNTIYFFWNETAPETFQKKLSFFSRKACIHEKYMICALLCLTFAIAGKCGSFAVVFISTVVPGLESFKAIESADPAQIRCWLKYWVVYGVINGLEFIIPIFLANMISLRCLKGFILLWCVLPIEPKGTEVIYHKLITQSTTHKVRTTVRLLKKCMDNIFKERKQKKGTGQPTLTNVVKTAIPLLNKTCTASSTEENQAPKLSPSKTKEDNGATKDIKPSPSRFKSKENVGFVIATKSSSKIKSKEDIAPAKAIKSPFSETQPEEKIGPAKSAKWPSFKIKSKKDITSPKTSSYKTNSKENAGLTKAAKTPFSKIKSVENYGGAKTTKSSSKPEYIKSKKKAAVPTRARKIISALNANVVNHSNTQIVTKKDDAGPTDSDGLPEIPSPAPKNLSLSAIPITPQQSKLGRTPKAKKRSKKHSWKNNRSKQSLC</sequence>
<protein>
    <recommendedName>
        <fullName evidence="10">Receptor expression-enhancing protein</fullName>
    </recommendedName>
</protein>
<evidence type="ECO:0000256" key="2">
    <source>
        <dbReference type="ARBA" id="ARBA00008573"/>
    </source>
</evidence>
<feature type="compositionally biased region" description="Basic and acidic residues" evidence="6">
    <location>
        <begin position="40"/>
        <end position="56"/>
    </location>
</feature>
<feature type="transmembrane region" description="Helical" evidence="7">
    <location>
        <begin position="121"/>
        <end position="149"/>
    </location>
</feature>
<dbReference type="InterPro" id="IPR004345">
    <property type="entry name" value="TB2_DP1_HVA22"/>
</dbReference>
<evidence type="ECO:0000256" key="7">
    <source>
        <dbReference type="SAM" id="Phobius"/>
    </source>
</evidence>
<feature type="compositionally biased region" description="Basic and acidic residues" evidence="6">
    <location>
        <begin position="293"/>
        <end position="305"/>
    </location>
</feature>
<dbReference type="Pfam" id="PF03134">
    <property type="entry name" value="TB2_DP1_HVA22"/>
    <property type="match status" value="1"/>
</dbReference>
<dbReference type="PANTHER" id="PTHR12300">
    <property type="entry name" value="HVA22-LIKE PROTEINS"/>
    <property type="match status" value="1"/>
</dbReference>
<keyword evidence="4 7" id="KW-1133">Transmembrane helix</keyword>
<feature type="region of interest" description="Disordered" evidence="6">
    <location>
        <begin position="1"/>
        <end position="59"/>
    </location>
</feature>
<feature type="transmembrane region" description="Helical" evidence="7">
    <location>
        <begin position="169"/>
        <end position="190"/>
    </location>
</feature>
<dbReference type="AlphaFoldDB" id="A0A1V9X4X0"/>
<feature type="region of interest" description="Disordered" evidence="6">
    <location>
        <begin position="277"/>
        <end position="311"/>
    </location>
</feature>
<dbReference type="OrthoDB" id="10009287at2759"/>
<feature type="compositionally biased region" description="Polar residues" evidence="6">
    <location>
        <begin position="375"/>
        <end position="387"/>
    </location>
</feature>
<organism evidence="8 9">
    <name type="scientific">Tropilaelaps mercedesae</name>
    <dbReference type="NCBI Taxonomy" id="418985"/>
    <lineage>
        <taxon>Eukaryota</taxon>
        <taxon>Metazoa</taxon>
        <taxon>Ecdysozoa</taxon>
        <taxon>Arthropoda</taxon>
        <taxon>Chelicerata</taxon>
        <taxon>Arachnida</taxon>
        <taxon>Acari</taxon>
        <taxon>Parasitiformes</taxon>
        <taxon>Mesostigmata</taxon>
        <taxon>Gamasina</taxon>
        <taxon>Dermanyssoidea</taxon>
        <taxon>Laelapidae</taxon>
        <taxon>Tropilaelaps</taxon>
    </lineage>
</organism>
<feature type="compositionally biased region" description="Polar residues" evidence="6">
    <location>
        <begin position="24"/>
        <end position="36"/>
    </location>
</feature>